<proteinExistence type="predicted"/>
<reference evidence="3 4" key="1">
    <citation type="submission" date="2021-01" db="EMBL/GenBank/DDBJ databases">
        <title>Genomic Encyclopedia of Type Strains, Phase IV (KMG-IV): sequencing the most valuable type-strain genomes for metagenomic binning, comparative biology and taxonomic classification.</title>
        <authorList>
            <person name="Goeker M."/>
        </authorList>
    </citation>
    <scope>NUCLEOTIDE SEQUENCE [LARGE SCALE GENOMIC DNA]</scope>
    <source>
        <strain evidence="3 4">DSM 105482</strain>
    </source>
</reference>
<evidence type="ECO:0000259" key="2">
    <source>
        <dbReference type="PROSITE" id="PS50943"/>
    </source>
</evidence>
<dbReference type="InterPro" id="IPR001387">
    <property type="entry name" value="Cro/C1-type_HTH"/>
</dbReference>
<accession>A0ABS2QN91</accession>
<keyword evidence="4" id="KW-1185">Reference proteome</keyword>
<dbReference type="SUPFAM" id="SSF47413">
    <property type="entry name" value="lambda repressor-like DNA-binding domains"/>
    <property type="match status" value="1"/>
</dbReference>
<dbReference type="Gene3D" id="1.25.40.10">
    <property type="entry name" value="Tetratricopeptide repeat domain"/>
    <property type="match status" value="1"/>
</dbReference>
<dbReference type="InterPro" id="IPR010982">
    <property type="entry name" value="Lambda_DNA-bd_dom_sf"/>
</dbReference>
<comment type="caution">
    <text evidence="3">The sequence shown here is derived from an EMBL/GenBank/DDBJ whole genome shotgun (WGS) entry which is preliminary data.</text>
</comment>
<gene>
    <name evidence="3" type="ORF">JOC77_004108</name>
</gene>
<protein>
    <submittedName>
        <fullName evidence="3">Transcriptional regulator with XRE-family HTH domain</fullName>
    </submittedName>
</protein>
<evidence type="ECO:0000256" key="1">
    <source>
        <dbReference type="SAM" id="Coils"/>
    </source>
</evidence>
<organism evidence="3 4">
    <name type="scientific">Peribacillus deserti</name>
    <dbReference type="NCBI Taxonomy" id="673318"/>
    <lineage>
        <taxon>Bacteria</taxon>
        <taxon>Bacillati</taxon>
        <taxon>Bacillota</taxon>
        <taxon>Bacilli</taxon>
        <taxon>Bacillales</taxon>
        <taxon>Bacillaceae</taxon>
        <taxon>Peribacillus</taxon>
    </lineage>
</organism>
<dbReference type="Pfam" id="PF01381">
    <property type="entry name" value="HTH_3"/>
    <property type="match status" value="1"/>
</dbReference>
<keyword evidence="1" id="KW-0175">Coiled coil</keyword>
<sequence length="423" mass="49417">MFEHIGNIIKINRIKQDISQEQLSRGICSISYLSKLENGKIIGSVDMIQPLLKELNLEIDLEEVNQEMQIIKENLNNLNYKLFSGKLNSSDELELDLLANRISKYSNVDINAYYLLVKLRDATIKRSLQSAERIINQIKSIYDQISGYNKSLFCIYTAHKLLIENKHQEAKIKLTEVLSQENVSLERWLKGYLYYLMSLCENHDYRISSCLLYVEKALIIFQGEYYLSRCMDCLMIKGINYLRLNELEKAEESFAICENLLLKEPDTGRQLKVLHNRALILQKRGRNEEAISYLLNTVHMKQELNKANSESLNFSIYVLAKTYYKLHNIEECRKWLSQIEYNPAPSTIHRELAIMNFLCKAEEETEMLGHTAFLIKELKNEKKWNEAAEFCFLIGQKYHSLKQYKKASNHFKSAYLAQSKLAT</sequence>
<dbReference type="Proteomes" id="UP000823486">
    <property type="component" value="Unassembled WGS sequence"/>
</dbReference>
<dbReference type="Gene3D" id="1.10.260.40">
    <property type="entry name" value="lambda repressor-like DNA-binding domains"/>
    <property type="match status" value="1"/>
</dbReference>
<dbReference type="InterPro" id="IPR019734">
    <property type="entry name" value="TPR_rpt"/>
</dbReference>
<dbReference type="SUPFAM" id="SSF48452">
    <property type="entry name" value="TPR-like"/>
    <property type="match status" value="1"/>
</dbReference>
<evidence type="ECO:0000313" key="4">
    <source>
        <dbReference type="Proteomes" id="UP000823486"/>
    </source>
</evidence>
<dbReference type="SMART" id="SM00028">
    <property type="entry name" value="TPR"/>
    <property type="match status" value="2"/>
</dbReference>
<feature type="coiled-coil region" evidence="1">
    <location>
        <begin position="54"/>
        <end position="81"/>
    </location>
</feature>
<evidence type="ECO:0000313" key="3">
    <source>
        <dbReference type="EMBL" id="MBM7694633.1"/>
    </source>
</evidence>
<name>A0ABS2QN91_9BACI</name>
<dbReference type="RefSeq" id="WP_204547630.1">
    <property type="nucleotide sequence ID" value="NZ_JAFBFI010000030.1"/>
</dbReference>
<dbReference type="EMBL" id="JAFBFI010000030">
    <property type="protein sequence ID" value="MBM7694633.1"/>
    <property type="molecule type" value="Genomic_DNA"/>
</dbReference>
<dbReference type="CDD" id="cd00093">
    <property type="entry name" value="HTH_XRE"/>
    <property type="match status" value="1"/>
</dbReference>
<dbReference type="PROSITE" id="PS50943">
    <property type="entry name" value="HTH_CROC1"/>
    <property type="match status" value="1"/>
</dbReference>
<feature type="domain" description="HTH cro/C1-type" evidence="2">
    <location>
        <begin position="9"/>
        <end position="64"/>
    </location>
</feature>
<dbReference type="InterPro" id="IPR011990">
    <property type="entry name" value="TPR-like_helical_dom_sf"/>
</dbReference>
<dbReference type="SMART" id="SM00530">
    <property type="entry name" value="HTH_XRE"/>
    <property type="match status" value="1"/>
</dbReference>